<name>A0ABP9FVD9_9SPHI</name>
<comment type="caution">
    <text evidence="3">The sequence shown here is derived from an EMBL/GenBank/DDBJ whole genome shotgun (WGS) entry which is preliminary data.</text>
</comment>
<feature type="compositionally biased region" description="Basic and acidic residues" evidence="1">
    <location>
        <begin position="248"/>
        <end position="259"/>
    </location>
</feature>
<organism evidence="3 4">
    <name type="scientific">Mucilaginibacter defluvii</name>
    <dbReference type="NCBI Taxonomy" id="1196019"/>
    <lineage>
        <taxon>Bacteria</taxon>
        <taxon>Pseudomonadati</taxon>
        <taxon>Bacteroidota</taxon>
        <taxon>Sphingobacteriia</taxon>
        <taxon>Sphingobacteriales</taxon>
        <taxon>Sphingobacteriaceae</taxon>
        <taxon>Mucilaginibacter</taxon>
    </lineage>
</organism>
<dbReference type="RefSeq" id="WP_345331283.1">
    <property type="nucleotide sequence ID" value="NZ_BAABJI010000002.1"/>
</dbReference>
<feature type="signal peptide" evidence="2">
    <location>
        <begin position="1"/>
        <end position="26"/>
    </location>
</feature>
<dbReference type="EMBL" id="BAABJI010000002">
    <property type="protein sequence ID" value="GAA4918224.1"/>
    <property type="molecule type" value="Genomic_DNA"/>
</dbReference>
<evidence type="ECO:0000256" key="1">
    <source>
        <dbReference type="SAM" id="MobiDB-lite"/>
    </source>
</evidence>
<evidence type="ECO:0008006" key="5">
    <source>
        <dbReference type="Google" id="ProtNLM"/>
    </source>
</evidence>
<proteinExistence type="predicted"/>
<dbReference type="Proteomes" id="UP001501436">
    <property type="component" value="Unassembled WGS sequence"/>
</dbReference>
<gene>
    <name evidence="3" type="ORF">GCM10023313_22340</name>
</gene>
<feature type="compositionally biased region" description="Gly residues" evidence="1">
    <location>
        <begin position="280"/>
        <end position="301"/>
    </location>
</feature>
<evidence type="ECO:0000313" key="3">
    <source>
        <dbReference type="EMBL" id="GAA4918224.1"/>
    </source>
</evidence>
<sequence length="301" mass="31682">MKLHITIGIALLGAAALSSCSTTKLASNQSFGDDDVYHTQAKAGDAPVYAARPVYRNEDPGVGSDGYEDDYYTTDDEYYYYDDYSSRINRFGYFSPFGYYDNLYYGYGPYGPGYGSGWGLGLGYGYGGWGLGVGYGWGGYGYSPWGYSPWGYGGYGYGLGYGGLGYSYWGTGWGGSPYWGVYSAYRSSGNARPIRGSGNPRSGLTAGRNSMGNNNGAAYYPNRPNRLSGTGANGSYTGRGSNGAGRDVSGDSRVTRPTREAQPSYQPQPTSRPSSSPSSFGGGSSGGGSRGGGGGGRPSRN</sequence>
<protein>
    <recommendedName>
        <fullName evidence="5">Vitellogenin II</fullName>
    </recommendedName>
</protein>
<feature type="compositionally biased region" description="Polar residues" evidence="1">
    <location>
        <begin position="199"/>
        <end position="216"/>
    </location>
</feature>
<feature type="chain" id="PRO_5045277920" description="Vitellogenin II" evidence="2">
    <location>
        <begin position="27"/>
        <end position="301"/>
    </location>
</feature>
<feature type="compositionally biased region" description="Polar residues" evidence="1">
    <location>
        <begin position="225"/>
        <end position="239"/>
    </location>
</feature>
<reference evidence="4" key="1">
    <citation type="journal article" date="2019" name="Int. J. Syst. Evol. Microbiol.">
        <title>The Global Catalogue of Microorganisms (GCM) 10K type strain sequencing project: providing services to taxonomists for standard genome sequencing and annotation.</title>
        <authorList>
            <consortium name="The Broad Institute Genomics Platform"/>
            <consortium name="The Broad Institute Genome Sequencing Center for Infectious Disease"/>
            <person name="Wu L."/>
            <person name="Ma J."/>
        </authorList>
    </citation>
    <scope>NUCLEOTIDE SEQUENCE [LARGE SCALE GENOMIC DNA]</scope>
    <source>
        <strain evidence="4">JCM 18283</strain>
    </source>
</reference>
<evidence type="ECO:0000313" key="4">
    <source>
        <dbReference type="Proteomes" id="UP001501436"/>
    </source>
</evidence>
<keyword evidence="2" id="KW-0732">Signal</keyword>
<keyword evidence="4" id="KW-1185">Reference proteome</keyword>
<evidence type="ECO:0000256" key="2">
    <source>
        <dbReference type="SAM" id="SignalP"/>
    </source>
</evidence>
<feature type="region of interest" description="Disordered" evidence="1">
    <location>
        <begin position="191"/>
        <end position="301"/>
    </location>
</feature>
<dbReference type="PROSITE" id="PS51257">
    <property type="entry name" value="PROKAR_LIPOPROTEIN"/>
    <property type="match status" value="1"/>
</dbReference>
<accession>A0ABP9FVD9</accession>